<evidence type="ECO:0000313" key="4">
    <source>
        <dbReference type="Proteomes" id="UP000613740"/>
    </source>
</evidence>
<reference evidence="3" key="1">
    <citation type="journal article" date="2020" name="bioRxiv">
        <title>Comparative genomics of Chlamydomonas.</title>
        <authorList>
            <person name="Craig R.J."/>
            <person name="Hasan A.R."/>
            <person name="Ness R.W."/>
            <person name="Keightley P.D."/>
        </authorList>
    </citation>
    <scope>NUCLEOTIDE SEQUENCE</scope>
    <source>
        <strain evidence="3">CCAP 11/173</strain>
    </source>
</reference>
<keyword evidence="1" id="KW-1133">Transmembrane helix</keyword>
<comment type="caution">
    <text evidence="3">The sequence shown here is derived from an EMBL/GenBank/DDBJ whole genome shotgun (WGS) entry which is preliminary data.</text>
</comment>
<dbReference type="InterPro" id="IPR002048">
    <property type="entry name" value="EF_hand_dom"/>
</dbReference>
<proteinExistence type="predicted"/>
<dbReference type="PROSITE" id="PS00018">
    <property type="entry name" value="EF_HAND_1"/>
    <property type="match status" value="1"/>
</dbReference>
<dbReference type="AlphaFoldDB" id="A0A835WJC0"/>
<organism evidence="3 4">
    <name type="scientific">Chlamydomonas schloesseri</name>
    <dbReference type="NCBI Taxonomy" id="2026947"/>
    <lineage>
        <taxon>Eukaryota</taxon>
        <taxon>Viridiplantae</taxon>
        <taxon>Chlorophyta</taxon>
        <taxon>core chlorophytes</taxon>
        <taxon>Chlorophyceae</taxon>
        <taxon>CS clade</taxon>
        <taxon>Chlamydomonadales</taxon>
        <taxon>Chlamydomonadaceae</taxon>
        <taxon>Chlamydomonas</taxon>
    </lineage>
</organism>
<accession>A0A835WJC0</accession>
<sequence length="198" mass="20919">MFDINGDGNLDPSEISQIVETLANEQFRGRHLKYGFLALALVAVLLIGCMFGISWAVFLANKDTEVRQGVLVTRSDKVPIQLGNSQMTVVDGMLSSRGATNVTVSTTPSTVERPLNADMSAAQLTSLTRVYLRGSDAAQVGLRVTGFWVLAGSPPMLLLSTPSGSLAVSGNTVTGSATTTLMGDVAVVWQEVTGVFTH</sequence>
<gene>
    <name evidence="3" type="ORF">HYH02_006935</name>
</gene>
<keyword evidence="1" id="KW-0472">Membrane</keyword>
<protein>
    <recommendedName>
        <fullName evidence="2">EF-hand domain-containing protein</fullName>
    </recommendedName>
</protein>
<dbReference type="PROSITE" id="PS50222">
    <property type="entry name" value="EF_HAND_2"/>
    <property type="match status" value="1"/>
</dbReference>
<dbReference type="OrthoDB" id="528204at2759"/>
<keyword evidence="1" id="KW-0812">Transmembrane</keyword>
<evidence type="ECO:0000313" key="3">
    <source>
        <dbReference type="EMBL" id="KAG2448353.1"/>
    </source>
</evidence>
<evidence type="ECO:0000256" key="1">
    <source>
        <dbReference type="SAM" id="Phobius"/>
    </source>
</evidence>
<feature type="transmembrane region" description="Helical" evidence="1">
    <location>
        <begin position="36"/>
        <end position="58"/>
    </location>
</feature>
<dbReference type="Proteomes" id="UP000613740">
    <property type="component" value="Unassembled WGS sequence"/>
</dbReference>
<name>A0A835WJC0_9CHLO</name>
<dbReference type="InterPro" id="IPR018247">
    <property type="entry name" value="EF_Hand_1_Ca_BS"/>
</dbReference>
<dbReference type="EMBL" id="JAEHOD010000018">
    <property type="protein sequence ID" value="KAG2448353.1"/>
    <property type="molecule type" value="Genomic_DNA"/>
</dbReference>
<keyword evidence="4" id="KW-1185">Reference proteome</keyword>
<feature type="domain" description="EF-hand" evidence="2">
    <location>
        <begin position="1"/>
        <end position="25"/>
    </location>
</feature>
<evidence type="ECO:0000259" key="2">
    <source>
        <dbReference type="PROSITE" id="PS50222"/>
    </source>
</evidence>
<dbReference type="GO" id="GO:0005509">
    <property type="term" value="F:calcium ion binding"/>
    <property type="evidence" value="ECO:0007669"/>
    <property type="project" value="InterPro"/>
</dbReference>